<dbReference type="Gene3D" id="3.30.70.20">
    <property type="match status" value="2"/>
</dbReference>
<dbReference type="GO" id="GO:0051536">
    <property type="term" value="F:iron-sulfur cluster binding"/>
    <property type="evidence" value="ECO:0007669"/>
    <property type="project" value="UniProtKB-KW"/>
</dbReference>
<protein>
    <submittedName>
        <fullName evidence="6">Hydrogenase iron-sulfur subunit</fullName>
    </submittedName>
</protein>
<evidence type="ECO:0000256" key="1">
    <source>
        <dbReference type="ARBA" id="ARBA00022723"/>
    </source>
</evidence>
<feature type="domain" description="4Fe-4S ferredoxin-type" evidence="5">
    <location>
        <begin position="266"/>
        <end position="298"/>
    </location>
</feature>
<keyword evidence="1" id="KW-0479">Metal-binding</keyword>
<dbReference type="EMBL" id="QZKU01000095">
    <property type="protein sequence ID" value="RJP18911.1"/>
    <property type="molecule type" value="Genomic_DNA"/>
</dbReference>
<proteinExistence type="predicted"/>
<dbReference type="PROSITE" id="PS51379">
    <property type="entry name" value="4FE4S_FER_2"/>
    <property type="match status" value="3"/>
</dbReference>
<dbReference type="PANTHER" id="PTHR43122:SF2">
    <property type="entry name" value="FERREDOXIN SUBUNIT OF PYRUVATE:FLAVODOXIN OXIDOREDUCTASE"/>
    <property type="match status" value="1"/>
</dbReference>
<keyword evidence="3" id="KW-0408">Iron</keyword>
<organism evidence="6 7">
    <name type="scientific">Abyssobacteria bacterium (strain SURF_5)</name>
    <dbReference type="NCBI Taxonomy" id="2093360"/>
    <lineage>
        <taxon>Bacteria</taxon>
        <taxon>Pseudomonadati</taxon>
        <taxon>Candidatus Hydrogenedentota</taxon>
        <taxon>Candidatus Abyssobacteria</taxon>
    </lineage>
</organism>
<dbReference type="Proteomes" id="UP000265882">
    <property type="component" value="Unassembled WGS sequence"/>
</dbReference>
<comment type="caution">
    <text evidence="6">The sequence shown here is derived from an EMBL/GenBank/DDBJ whole genome shotgun (WGS) entry which is preliminary data.</text>
</comment>
<dbReference type="PROSITE" id="PS00198">
    <property type="entry name" value="4FE4S_FER_1"/>
    <property type="match status" value="2"/>
</dbReference>
<feature type="domain" description="4Fe-4S ferredoxin-type" evidence="5">
    <location>
        <begin position="300"/>
        <end position="329"/>
    </location>
</feature>
<dbReference type="AlphaFoldDB" id="A0A3A4NTM6"/>
<feature type="domain" description="4Fe-4S ferredoxin-type" evidence="5">
    <location>
        <begin position="50"/>
        <end position="78"/>
    </location>
</feature>
<evidence type="ECO:0000313" key="6">
    <source>
        <dbReference type="EMBL" id="RJP18911.1"/>
    </source>
</evidence>
<sequence length="378" mass="41451">MTALRNILSSEIWESRRVMRALCSRVAYPQSGCRLCTESCPADSIVFKDGYPHVGAGCLECGACISSCPNGVFLPRQNRDIDILLPLVPSIKKRELQTIHYRCSNATGASRSAVQLNCLGRLTEFLLVAPLVFGAERIVLAKGDCGNCRYSRTISHQDKIITASRLLARAIGIEPNKIALAETGAPEEISDAHVPPPDRLARRAFFTSIKSKSAGLAGMLLASGRTIEQDQRAQVRQHNWRRTNLLAILSRLECRAELEVQQDILPAAEITVGHECTGCGLCSCICPTGALKNSMKEDLFEITFEAHLCTACGNCEQACRFKAIRSSNTFNLKRLFDQKPQTLLRAAMKSCDSCGAGFIHSENDICELCRAETPKLAF</sequence>
<dbReference type="Pfam" id="PF02662">
    <property type="entry name" value="FlpD"/>
    <property type="match status" value="1"/>
</dbReference>
<evidence type="ECO:0000256" key="3">
    <source>
        <dbReference type="ARBA" id="ARBA00023004"/>
    </source>
</evidence>
<dbReference type="InterPro" id="IPR017896">
    <property type="entry name" value="4Fe4S_Fe-S-bd"/>
</dbReference>
<dbReference type="InterPro" id="IPR003813">
    <property type="entry name" value="MvhD/FlpD"/>
</dbReference>
<evidence type="ECO:0000259" key="5">
    <source>
        <dbReference type="PROSITE" id="PS51379"/>
    </source>
</evidence>
<name>A0A3A4NTM6_ABYX5</name>
<keyword evidence="4" id="KW-0411">Iron-sulfur</keyword>
<evidence type="ECO:0000313" key="7">
    <source>
        <dbReference type="Proteomes" id="UP000265882"/>
    </source>
</evidence>
<dbReference type="SUPFAM" id="SSF54862">
    <property type="entry name" value="4Fe-4S ferredoxins"/>
    <property type="match status" value="2"/>
</dbReference>
<evidence type="ECO:0000256" key="4">
    <source>
        <dbReference type="ARBA" id="ARBA00023014"/>
    </source>
</evidence>
<gene>
    <name evidence="6" type="ORF">C4520_13620</name>
</gene>
<dbReference type="GO" id="GO:0016491">
    <property type="term" value="F:oxidoreductase activity"/>
    <property type="evidence" value="ECO:0007669"/>
    <property type="project" value="UniProtKB-KW"/>
</dbReference>
<accession>A0A3A4NTM6</accession>
<dbReference type="GO" id="GO:0046872">
    <property type="term" value="F:metal ion binding"/>
    <property type="evidence" value="ECO:0007669"/>
    <property type="project" value="UniProtKB-KW"/>
</dbReference>
<reference evidence="6 7" key="1">
    <citation type="journal article" date="2017" name="ISME J.">
        <title>Energy and carbon metabolisms in a deep terrestrial subsurface fluid microbial community.</title>
        <authorList>
            <person name="Momper L."/>
            <person name="Jungbluth S.P."/>
            <person name="Lee M.D."/>
            <person name="Amend J.P."/>
        </authorList>
    </citation>
    <scope>NUCLEOTIDE SEQUENCE [LARGE SCALE GENOMIC DNA]</scope>
    <source>
        <strain evidence="6">SURF_5</strain>
    </source>
</reference>
<dbReference type="PANTHER" id="PTHR43122">
    <property type="entry name" value="FERREDOXIN SUBUNIT OF PYRUVATE:FLAVODOXIN OXIDOREDUCTASE-RELATED"/>
    <property type="match status" value="1"/>
</dbReference>
<dbReference type="Pfam" id="PF00037">
    <property type="entry name" value="Fer4"/>
    <property type="match status" value="1"/>
</dbReference>
<keyword evidence="2" id="KW-0560">Oxidoreductase</keyword>
<evidence type="ECO:0000256" key="2">
    <source>
        <dbReference type="ARBA" id="ARBA00023002"/>
    </source>
</evidence>
<dbReference type="InterPro" id="IPR017900">
    <property type="entry name" value="4Fe4S_Fe_S_CS"/>
</dbReference>